<dbReference type="STRING" id="3469.A0A4Y7KMQ5"/>
<proteinExistence type="predicted"/>
<name>A0A4Y7KMQ5_PAPSO</name>
<feature type="non-terminal residue" evidence="1">
    <location>
        <position position="99"/>
    </location>
</feature>
<dbReference type="Proteomes" id="UP000316621">
    <property type="component" value="Chromosome 8"/>
</dbReference>
<reference evidence="1 2" key="1">
    <citation type="journal article" date="2018" name="Science">
        <title>The opium poppy genome and morphinan production.</title>
        <authorList>
            <person name="Guo L."/>
            <person name="Winzer T."/>
            <person name="Yang X."/>
            <person name="Li Y."/>
            <person name="Ning Z."/>
            <person name="He Z."/>
            <person name="Teodor R."/>
            <person name="Lu Y."/>
            <person name="Bowser T.A."/>
            <person name="Graham I.A."/>
            <person name="Ye K."/>
        </authorList>
    </citation>
    <scope>NUCLEOTIDE SEQUENCE [LARGE SCALE GENOMIC DNA]</scope>
    <source>
        <strain evidence="2">cv. HN1</strain>
        <tissue evidence="1">Leaves</tissue>
    </source>
</reference>
<accession>A0A4Y7KMQ5</accession>
<keyword evidence="2" id="KW-1185">Reference proteome</keyword>
<gene>
    <name evidence="1" type="ORF">C5167_049616</name>
</gene>
<organism evidence="1 2">
    <name type="scientific">Papaver somniferum</name>
    <name type="common">Opium poppy</name>
    <dbReference type="NCBI Taxonomy" id="3469"/>
    <lineage>
        <taxon>Eukaryota</taxon>
        <taxon>Viridiplantae</taxon>
        <taxon>Streptophyta</taxon>
        <taxon>Embryophyta</taxon>
        <taxon>Tracheophyta</taxon>
        <taxon>Spermatophyta</taxon>
        <taxon>Magnoliopsida</taxon>
        <taxon>Ranunculales</taxon>
        <taxon>Papaveraceae</taxon>
        <taxon>Papaveroideae</taxon>
        <taxon>Papaver</taxon>
    </lineage>
</organism>
<evidence type="ECO:0000313" key="2">
    <source>
        <dbReference type="Proteomes" id="UP000316621"/>
    </source>
</evidence>
<protein>
    <submittedName>
        <fullName evidence="1">Uncharacterized protein</fullName>
    </submittedName>
</protein>
<dbReference type="EMBL" id="CM010722">
    <property type="protein sequence ID" value="RZC74136.1"/>
    <property type="molecule type" value="Genomic_DNA"/>
</dbReference>
<sequence>MIKLEENPHTAISLINYRREDFGYALEDDIKHQFLSLAVDYSSLICYRVSAKQKAMVARLVGNYFGDGVNDVSKTTSPFLSFGSWRNFLLRDQLRREAK</sequence>
<dbReference type="AlphaFoldDB" id="A0A4Y7KMQ5"/>
<dbReference type="Gramene" id="RZC74136">
    <property type="protein sequence ID" value="RZC74136"/>
    <property type="gene ID" value="C5167_049616"/>
</dbReference>
<evidence type="ECO:0000313" key="1">
    <source>
        <dbReference type="EMBL" id="RZC74136.1"/>
    </source>
</evidence>